<dbReference type="PANTHER" id="PTHR44525:SF1">
    <property type="entry name" value="WD REPEAT-CONTAINING PROTEIN 27"/>
    <property type="match status" value="1"/>
</dbReference>
<dbReference type="Proteomes" id="UP000694720">
    <property type="component" value="Unplaced"/>
</dbReference>
<proteinExistence type="predicted"/>
<sequence>MFPKPVRSAQFYYLDAFILLSSGPEFQLLKCHISTSRDDVKRYKQGSSFATQHPQAYHLFATTATGDGVKLWDMRTLRCERRFEGHPNRCHPCGIAWSPCGRYVACGAEDRHVLAGPVPPGARAGSVLRALHSRWWPSLPGVFGLGVPTFTSHLPACPLCALQTPLPVPSRVSTRVTGHP</sequence>
<reference evidence="1" key="1">
    <citation type="submission" date="2025-08" db="UniProtKB">
        <authorList>
            <consortium name="Ensembl"/>
        </authorList>
    </citation>
    <scope>IDENTIFICATION</scope>
</reference>
<name>A0A8D1B4L3_PIG</name>
<dbReference type="AlphaFoldDB" id="A0A8D1B4L3"/>
<dbReference type="Gene3D" id="2.130.10.10">
    <property type="entry name" value="YVTN repeat-like/Quinoprotein amine dehydrogenase"/>
    <property type="match status" value="1"/>
</dbReference>
<dbReference type="PANTHER" id="PTHR44525">
    <property type="entry name" value="WD REPEAT-CONTAINING PROTEIN 27"/>
    <property type="match status" value="1"/>
</dbReference>
<dbReference type="Ensembl" id="ENSSSCT00035091450.1">
    <property type="protein sequence ID" value="ENSSSCP00035038361.1"/>
    <property type="gene ID" value="ENSSSCG00035067769.1"/>
</dbReference>
<dbReference type="SUPFAM" id="SSF50969">
    <property type="entry name" value="YVTN repeat-like/Quinoprotein amine dehydrogenase"/>
    <property type="match status" value="1"/>
</dbReference>
<protein>
    <submittedName>
        <fullName evidence="1">Uncharacterized protein</fullName>
    </submittedName>
</protein>
<dbReference type="InterPro" id="IPR015943">
    <property type="entry name" value="WD40/YVTN_repeat-like_dom_sf"/>
</dbReference>
<evidence type="ECO:0000313" key="2">
    <source>
        <dbReference type="Proteomes" id="UP000694720"/>
    </source>
</evidence>
<organism evidence="1 2">
    <name type="scientific">Sus scrofa</name>
    <name type="common">Pig</name>
    <dbReference type="NCBI Taxonomy" id="9823"/>
    <lineage>
        <taxon>Eukaryota</taxon>
        <taxon>Metazoa</taxon>
        <taxon>Chordata</taxon>
        <taxon>Craniata</taxon>
        <taxon>Vertebrata</taxon>
        <taxon>Euteleostomi</taxon>
        <taxon>Mammalia</taxon>
        <taxon>Eutheria</taxon>
        <taxon>Laurasiatheria</taxon>
        <taxon>Artiodactyla</taxon>
        <taxon>Suina</taxon>
        <taxon>Suidae</taxon>
        <taxon>Sus</taxon>
    </lineage>
</organism>
<dbReference type="InterPro" id="IPR042411">
    <property type="entry name" value="WDR27"/>
</dbReference>
<dbReference type="InterPro" id="IPR011044">
    <property type="entry name" value="Quino_amine_DH_bsu"/>
</dbReference>
<accession>A0A8D1B4L3</accession>
<evidence type="ECO:0000313" key="1">
    <source>
        <dbReference type="Ensembl" id="ENSSSCP00035038361.1"/>
    </source>
</evidence>